<dbReference type="AlphaFoldDB" id="A0A562TB40"/>
<comment type="caution">
    <text evidence="5">The sequence shown here is derived from an EMBL/GenBank/DDBJ whole genome shotgun (WGS) entry which is preliminary data.</text>
</comment>
<keyword evidence="1" id="KW-0805">Transcription regulation</keyword>
<dbReference type="Gene3D" id="1.10.10.60">
    <property type="entry name" value="Homeodomain-like"/>
    <property type="match status" value="1"/>
</dbReference>
<dbReference type="InterPro" id="IPR018060">
    <property type="entry name" value="HTH_AraC"/>
</dbReference>
<proteinExistence type="predicted"/>
<dbReference type="PANTHER" id="PTHR43130">
    <property type="entry name" value="ARAC-FAMILY TRANSCRIPTIONAL REGULATOR"/>
    <property type="match status" value="1"/>
</dbReference>
<reference evidence="5 6" key="1">
    <citation type="submission" date="2019-07" db="EMBL/GenBank/DDBJ databases">
        <title>Genomic Encyclopedia of Archaeal and Bacterial Type Strains, Phase II (KMG-II): from individual species to whole genera.</title>
        <authorList>
            <person name="Goeker M."/>
        </authorList>
    </citation>
    <scope>NUCLEOTIDE SEQUENCE [LARGE SCALE GENOMIC DNA]</scope>
    <source>
        <strain evidence="5 6">ATCC BAA-252</strain>
    </source>
</reference>
<dbReference type="Pfam" id="PF12833">
    <property type="entry name" value="HTH_18"/>
    <property type="match status" value="1"/>
</dbReference>
<keyword evidence="3" id="KW-0804">Transcription</keyword>
<dbReference type="EMBL" id="VLLF01000002">
    <property type="protein sequence ID" value="TWI90504.1"/>
    <property type="molecule type" value="Genomic_DNA"/>
</dbReference>
<organism evidence="5 6">
    <name type="scientific">Roseibium hamelinense</name>
    <dbReference type="NCBI Taxonomy" id="150831"/>
    <lineage>
        <taxon>Bacteria</taxon>
        <taxon>Pseudomonadati</taxon>
        <taxon>Pseudomonadota</taxon>
        <taxon>Alphaproteobacteria</taxon>
        <taxon>Hyphomicrobiales</taxon>
        <taxon>Stappiaceae</taxon>
        <taxon>Roseibium</taxon>
    </lineage>
</organism>
<dbReference type="InterPro" id="IPR009057">
    <property type="entry name" value="Homeodomain-like_sf"/>
</dbReference>
<dbReference type="InterPro" id="IPR029062">
    <property type="entry name" value="Class_I_gatase-like"/>
</dbReference>
<evidence type="ECO:0000256" key="2">
    <source>
        <dbReference type="ARBA" id="ARBA00023125"/>
    </source>
</evidence>
<keyword evidence="2" id="KW-0238">DNA-binding</keyword>
<dbReference type="OrthoDB" id="186587at2"/>
<dbReference type="SUPFAM" id="SSF46689">
    <property type="entry name" value="Homeodomain-like"/>
    <property type="match status" value="2"/>
</dbReference>
<feature type="domain" description="HTH araC/xylS-type" evidence="4">
    <location>
        <begin position="226"/>
        <end position="324"/>
    </location>
</feature>
<dbReference type="SMART" id="SM00342">
    <property type="entry name" value="HTH_ARAC"/>
    <property type="match status" value="1"/>
</dbReference>
<dbReference type="GO" id="GO:0003700">
    <property type="term" value="F:DNA-binding transcription factor activity"/>
    <property type="evidence" value="ECO:0007669"/>
    <property type="project" value="InterPro"/>
</dbReference>
<evidence type="ECO:0000313" key="6">
    <source>
        <dbReference type="Proteomes" id="UP000320593"/>
    </source>
</evidence>
<dbReference type="Proteomes" id="UP000320593">
    <property type="component" value="Unassembled WGS sequence"/>
</dbReference>
<sequence>MPNHRSPPPLPPNLEVVALAYDGLCLFEFGIAYEVFGLNRPEMGENWYSYSIAAVEPGVISTAVGLSMKIENGVEALENAGTVIVPGWAGLDVPVPDAVKAALIKAHSRGARILSICSSVVVLAETGLLDGQEATTHWRYADTLQARYPRLKVQPNVLYTDNGQILTSAGSAAGIDLCLHLVRRDFGPKAANMVARRLVVPPHRDGGQAQFINAPVPAPHEAGRLSPLFAFLRENLDQTFTLETLAQRAGMSRRTFLRRFEEATGTTPARWLTLERLKRAKELLELADIPVDQVALSCGFGTAMTLRHHFRQHVGTSPSAYRSRFQQVPTA</sequence>
<dbReference type="PANTHER" id="PTHR43130:SF3">
    <property type="entry name" value="HTH-TYPE TRANSCRIPTIONAL REGULATOR RV1931C"/>
    <property type="match status" value="1"/>
</dbReference>
<dbReference type="SUPFAM" id="SSF52317">
    <property type="entry name" value="Class I glutamine amidotransferase-like"/>
    <property type="match status" value="1"/>
</dbReference>
<dbReference type="PROSITE" id="PS01124">
    <property type="entry name" value="HTH_ARAC_FAMILY_2"/>
    <property type="match status" value="1"/>
</dbReference>
<dbReference type="InterPro" id="IPR052158">
    <property type="entry name" value="INH-QAR"/>
</dbReference>
<name>A0A562TB40_9HYPH</name>
<dbReference type="CDD" id="cd03137">
    <property type="entry name" value="GATase1_AraC_1"/>
    <property type="match status" value="1"/>
</dbReference>
<dbReference type="RefSeq" id="WP_145341721.1">
    <property type="nucleotide sequence ID" value="NZ_SMLY01000085.1"/>
</dbReference>
<accession>A0A562TB40</accession>
<dbReference type="InterPro" id="IPR002818">
    <property type="entry name" value="DJ-1/PfpI"/>
</dbReference>
<gene>
    <name evidence="5" type="ORF">JM93_01486</name>
</gene>
<dbReference type="InterPro" id="IPR018062">
    <property type="entry name" value="HTH_AraC-typ_CS"/>
</dbReference>
<keyword evidence="6" id="KW-1185">Reference proteome</keyword>
<evidence type="ECO:0000259" key="4">
    <source>
        <dbReference type="PROSITE" id="PS01124"/>
    </source>
</evidence>
<evidence type="ECO:0000256" key="1">
    <source>
        <dbReference type="ARBA" id="ARBA00023015"/>
    </source>
</evidence>
<evidence type="ECO:0000313" key="5">
    <source>
        <dbReference type="EMBL" id="TWI90504.1"/>
    </source>
</evidence>
<dbReference type="Gene3D" id="3.40.50.880">
    <property type="match status" value="1"/>
</dbReference>
<dbReference type="GO" id="GO:0043565">
    <property type="term" value="F:sequence-specific DNA binding"/>
    <property type="evidence" value="ECO:0007669"/>
    <property type="project" value="InterPro"/>
</dbReference>
<dbReference type="PROSITE" id="PS00041">
    <property type="entry name" value="HTH_ARAC_FAMILY_1"/>
    <property type="match status" value="1"/>
</dbReference>
<dbReference type="Pfam" id="PF01965">
    <property type="entry name" value="DJ-1_PfpI"/>
    <property type="match status" value="1"/>
</dbReference>
<protein>
    <submittedName>
        <fullName evidence="5">AraC family transcriptional activator FtrA</fullName>
    </submittedName>
</protein>
<evidence type="ECO:0000256" key="3">
    <source>
        <dbReference type="ARBA" id="ARBA00023163"/>
    </source>
</evidence>
<dbReference type="NCBIfam" id="NF006902">
    <property type="entry name" value="PRK09393.1"/>
    <property type="match status" value="1"/>
</dbReference>